<keyword evidence="2" id="KW-1133">Transmembrane helix</keyword>
<feature type="transmembrane region" description="Helical" evidence="2">
    <location>
        <begin position="276"/>
        <end position="298"/>
    </location>
</feature>
<evidence type="ECO:0000313" key="8">
    <source>
        <dbReference type="EMBL" id="WNE85533.1"/>
    </source>
</evidence>
<keyword evidence="2" id="KW-0812">Transmembrane</keyword>
<dbReference type="SUPFAM" id="SSF48317">
    <property type="entry name" value="Acid phosphatase/Vanadium-dependent haloperoxidase"/>
    <property type="match status" value="1"/>
</dbReference>
<name>A0A076JKT4_BIFAD</name>
<evidence type="ECO:0000313" key="7">
    <source>
        <dbReference type="EMBL" id="QHB61955.1"/>
    </source>
</evidence>
<dbReference type="InterPro" id="IPR000326">
    <property type="entry name" value="PAP2/HPO"/>
</dbReference>
<proteinExistence type="predicted"/>
<evidence type="ECO:0000313" key="11">
    <source>
        <dbReference type="Proteomes" id="UP000470200"/>
    </source>
</evidence>
<dbReference type="Proteomes" id="UP000464884">
    <property type="component" value="Chromosome"/>
</dbReference>
<evidence type="ECO:0000313" key="10">
    <source>
        <dbReference type="Proteomes" id="UP000464884"/>
    </source>
</evidence>
<feature type="compositionally biased region" description="Polar residues" evidence="1">
    <location>
        <begin position="14"/>
        <end position="24"/>
    </location>
</feature>
<feature type="transmembrane region" description="Helical" evidence="2">
    <location>
        <begin position="153"/>
        <end position="170"/>
    </location>
</feature>
<dbReference type="Proteomes" id="UP000470200">
    <property type="component" value="Unassembled WGS sequence"/>
</dbReference>
<evidence type="ECO:0000313" key="5">
    <source>
        <dbReference type="EMBL" id="KAB5884047.1"/>
    </source>
</evidence>
<feature type="region of interest" description="Disordered" evidence="1">
    <location>
        <begin position="1"/>
        <end position="25"/>
    </location>
</feature>
<dbReference type="EMBL" id="CP047129">
    <property type="protein sequence ID" value="QHB61955.1"/>
    <property type="molecule type" value="Genomic_DNA"/>
</dbReference>
<dbReference type="EMBL" id="WDLT01000006">
    <property type="protein sequence ID" value="KAB5746711.1"/>
    <property type="molecule type" value="Genomic_DNA"/>
</dbReference>
<dbReference type="Proteomes" id="UP000470926">
    <property type="component" value="Unassembled WGS sequence"/>
</dbReference>
<dbReference type="eggNOG" id="COG0671">
    <property type="taxonomic scope" value="Bacteria"/>
</dbReference>
<organism evidence="6 12">
    <name type="scientific">Bifidobacterium adolescentis</name>
    <dbReference type="NCBI Taxonomy" id="1680"/>
    <lineage>
        <taxon>Bacteria</taxon>
        <taxon>Bacillati</taxon>
        <taxon>Actinomycetota</taxon>
        <taxon>Actinomycetes</taxon>
        <taxon>Bifidobacteriales</taxon>
        <taxon>Bifidobacteriaceae</taxon>
        <taxon>Bifidobacterium</taxon>
    </lineage>
</organism>
<dbReference type="Pfam" id="PF01569">
    <property type="entry name" value="PAP2"/>
    <property type="match status" value="1"/>
</dbReference>
<dbReference type="AlphaFoldDB" id="A0A076JKT4"/>
<evidence type="ECO:0000313" key="12">
    <source>
        <dbReference type="Proteomes" id="UP000470926"/>
    </source>
</evidence>
<feature type="domain" description="Phosphatidic acid phosphatase type 2/haloperoxidase" evidence="3">
    <location>
        <begin position="151"/>
        <end position="258"/>
    </location>
</feature>
<dbReference type="SMART" id="SM00014">
    <property type="entry name" value="acidPPc"/>
    <property type="match status" value="1"/>
</dbReference>
<evidence type="ECO:0000313" key="6">
    <source>
        <dbReference type="EMBL" id="KAB6031812.1"/>
    </source>
</evidence>
<evidence type="ECO:0000313" key="9">
    <source>
        <dbReference type="Proteomes" id="UP000437631"/>
    </source>
</evidence>
<accession>A0A076JKT4</accession>
<gene>
    <name evidence="8" type="ORF">B0703_00895</name>
    <name evidence="7" type="ORF">F3K97_00850</name>
    <name evidence="6" type="ORF">GA542_01015</name>
    <name evidence="5" type="ORF">GA629_07170</name>
    <name evidence="4" type="ORF">GA752_06525</name>
</gene>
<dbReference type="EMBL" id="CP133648">
    <property type="protein sequence ID" value="WNE85533.1"/>
    <property type="molecule type" value="Genomic_DNA"/>
</dbReference>
<dbReference type="Gene3D" id="1.20.144.10">
    <property type="entry name" value="Phosphatidic acid phosphatase type 2/haloperoxidase"/>
    <property type="match status" value="1"/>
</dbReference>
<dbReference type="RefSeq" id="WP_038443930.1">
    <property type="nucleotide sequence ID" value="NZ_AP028457.1"/>
</dbReference>
<evidence type="ECO:0000256" key="2">
    <source>
        <dbReference type="SAM" id="Phobius"/>
    </source>
</evidence>
<feature type="transmembrane region" description="Helical" evidence="2">
    <location>
        <begin position="216"/>
        <end position="237"/>
    </location>
</feature>
<reference evidence="8" key="1">
    <citation type="journal article" date="2016" name="Sci. Rep.">
        <title>Evaluation of genetic diversity among strains of the human gut commensal Bifidobacterium adolescentis.</title>
        <authorList>
            <person name="Duranti S."/>
            <person name="Milani C."/>
            <person name="Lugli G.A."/>
            <person name="Mancabelli L."/>
            <person name="Turroni F."/>
            <person name="Ferrario C."/>
            <person name="Mangifesta M."/>
            <person name="Viappiani A."/>
            <person name="Sanchez B."/>
            <person name="Margolles A."/>
            <person name="van Sinderen D."/>
            <person name="Ventura M."/>
        </authorList>
    </citation>
    <scope>NUCLEOTIDE SEQUENCE</scope>
    <source>
        <strain evidence="8">703B</strain>
    </source>
</reference>
<protein>
    <submittedName>
        <fullName evidence="6">Phosphatase PAP2 family protein</fullName>
    </submittedName>
</protein>
<feature type="transmembrane region" description="Helical" evidence="2">
    <location>
        <begin position="190"/>
        <end position="209"/>
    </location>
</feature>
<sequence>MTNEFKPLVRDPQQPVNMLQQPTAATPAEPLESLSFPDMREVEAVLSPQDVNKGLAQADPLTRHPRVSSIVLCVVFGLLMLAASAGVWWLGVRTMDGQSYEDIVWSKFDAALPGWLAPVVHVFAISAVVITVSVIMGAIAFAVLIVRKRWLSIAQLAVFGGLCFAAAELLKPLLPRPYLINLESNPNNSAPSGHVILAAAASVMLLCAVPRVLRALVAVIGWAYTVLVGLSVIAAQWHRPTDVIMALLIVGGLALLALATTFASGMDEPGTRVSSASVQIVGSVMLTIGVLGILYGAYIIWQIQPGLAMSAEWTNAGAYVSTALLTAAVSALVLGITLAMRQLTASPLTKLGLVGAPPAPPKR</sequence>
<feature type="transmembrane region" description="Helical" evidence="2">
    <location>
        <begin position="243"/>
        <end position="264"/>
    </location>
</feature>
<keyword evidence="2" id="KW-0472">Membrane</keyword>
<dbReference type="InterPro" id="IPR036938">
    <property type="entry name" value="PAP2/HPO_sf"/>
</dbReference>
<dbReference type="Proteomes" id="UP000193179">
    <property type="component" value="Chromosome"/>
</dbReference>
<dbReference type="KEGG" id="badl:BADO_0168"/>
<evidence type="ECO:0000313" key="4">
    <source>
        <dbReference type="EMBL" id="KAB5746711.1"/>
    </source>
</evidence>
<dbReference type="EMBL" id="WDFR01000001">
    <property type="protein sequence ID" value="KAB6031812.1"/>
    <property type="molecule type" value="Genomic_DNA"/>
</dbReference>
<reference evidence="9 11" key="2">
    <citation type="journal article" date="2019" name="Nat. Med.">
        <title>A library of human gut bacterial isolates paired with longitudinal multiomics data enables mechanistic microbiome research.</title>
        <authorList>
            <person name="Poyet M."/>
            <person name="Groussin M."/>
            <person name="Gibbons S.M."/>
            <person name="Avila-Pacheco J."/>
            <person name="Jiang X."/>
            <person name="Kearney S.M."/>
            <person name="Perrotta A.R."/>
            <person name="Berdy B."/>
            <person name="Zhao S."/>
            <person name="Lieberman T.D."/>
            <person name="Swanson P.K."/>
            <person name="Smith M."/>
            <person name="Roesemann S."/>
            <person name="Alexander J.E."/>
            <person name="Rich S.A."/>
            <person name="Livny J."/>
            <person name="Vlamakis H."/>
            <person name="Clish C."/>
            <person name="Bullock K."/>
            <person name="Deik A."/>
            <person name="Scott J."/>
            <person name="Pierce K.A."/>
            <person name="Xavier R.J."/>
            <person name="Alm E.J."/>
        </authorList>
    </citation>
    <scope>NUCLEOTIDE SEQUENCE [LARGE SCALE GENOMIC DNA]</scope>
    <source>
        <strain evidence="5 11">BIOML-A105</strain>
        <strain evidence="4 9">BIOML-A190</strain>
        <strain evidence="6 12">BIOML-A26</strain>
    </source>
</reference>
<dbReference type="Proteomes" id="UP000437631">
    <property type="component" value="Unassembled WGS sequence"/>
</dbReference>
<feature type="transmembrane region" description="Helical" evidence="2">
    <location>
        <begin position="70"/>
        <end position="90"/>
    </location>
</feature>
<dbReference type="EMBL" id="WDIP01000008">
    <property type="protein sequence ID" value="KAB5884047.1"/>
    <property type="molecule type" value="Genomic_DNA"/>
</dbReference>
<evidence type="ECO:0000256" key="1">
    <source>
        <dbReference type="SAM" id="MobiDB-lite"/>
    </source>
</evidence>
<evidence type="ECO:0000259" key="3">
    <source>
        <dbReference type="SMART" id="SM00014"/>
    </source>
</evidence>
<feature type="transmembrane region" description="Helical" evidence="2">
    <location>
        <begin position="122"/>
        <end position="146"/>
    </location>
</feature>
<reference evidence="8" key="4">
    <citation type="submission" date="2023-09" db="EMBL/GenBank/DDBJ databases">
        <title>Ecological and genomic based identification of the Bifidobacterium adolescentis prototype of the healthy human gut microbiota.</title>
        <authorList>
            <person name="Lugli G.A."/>
            <person name="Argentini C."/>
            <person name="Tarracchini C."/>
            <person name="Fontana F."/>
            <person name="Alessandri G."/>
            <person name="Mancabelli L."/>
            <person name="Milani C."/>
            <person name="Turroni F."/>
            <person name="Ventura M."/>
        </authorList>
    </citation>
    <scope>NUCLEOTIDE SEQUENCE</scope>
    <source>
        <strain evidence="8">703B</strain>
    </source>
</reference>
<reference evidence="7 10" key="3">
    <citation type="submission" date="2019-12" db="EMBL/GenBank/DDBJ databases">
        <title>Draft Genome Sequence of Bifidobacterium adolescentis ZJ2.</title>
        <authorList>
            <person name="Jin Z."/>
        </authorList>
    </citation>
    <scope>NUCLEOTIDE SEQUENCE [LARGE SCALE GENOMIC DNA]</scope>
    <source>
        <strain evidence="7 10">ZJ2</strain>
    </source>
</reference>
<dbReference type="CDD" id="cd01610">
    <property type="entry name" value="PAP2_like"/>
    <property type="match status" value="1"/>
</dbReference>
<feature type="transmembrane region" description="Helical" evidence="2">
    <location>
        <begin position="318"/>
        <end position="340"/>
    </location>
</feature>